<name>A0A839PSC6_9MICO</name>
<comment type="caution">
    <text evidence="10">The sequence shown here is derived from an EMBL/GenBank/DDBJ whole genome shotgun (WGS) entry which is preliminary data.</text>
</comment>
<dbReference type="EMBL" id="JACHVT010000002">
    <property type="protein sequence ID" value="MBB2985694.1"/>
    <property type="molecule type" value="Genomic_DNA"/>
</dbReference>
<evidence type="ECO:0000313" key="10">
    <source>
        <dbReference type="EMBL" id="MBB2985694.1"/>
    </source>
</evidence>
<feature type="region of interest" description="Disordered" evidence="7">
    <location>
        <begin position="310"/>
        <end position="389"/>
    </location>
</feature>
<proteinExistence type="inferred from homology"/>
<accession>A0A839PSC6</accession>
<evidence type="ECO:0000256" key="7">
    <source>
        <dbReference type="SAM" id="MobiDB-lite"/>
    </source>
</evidence>
<dbReference type="PANTHER" id="PTHR32309:SF13">
    <property type="entry name" value="FERRIC ENTEROBACTIN TRANSPORT PROTEIN FEPE"/>
    <property type="match status" value="1"/>
</dbReference>
<evidence type="ECO:0000256" key="4">
    <source>
        <dbReference type="ARBA" id="ARBA00022692"/>
    </source>
</evidence>
<dbReference type="PANTHER" id="PTHR32309">
    <property type="entry name" value="TYROSINE-PROTEIN KINASE"/>
    <property type="match status" value="1"/>
</dbReference>
<comment type="similarity">
    <text evidence="2">Belongs to the CpsC/CapA family.</text>
</comment>
<evidence type="ECO:0000256" key="2">
    <source>
        <dbReference type="ARBA" id="ARBA00006683"/>
    </source>
</evidence>
<dbReference type="InterPro" id="IPR050445">
    <property type="entry name" value="Bact_polysacc_biosynth/exp"/>
</dbReference>
<feature type="transmembrane region" description="Helical" evidence="8">
    <location>
        <begin position="283"/>
        <end position="306"/>
    </location>
</feature>
<dbReference type="AlphaFoldDB" id="A0A839PSC6"/>
<evidence type="ECO:0000256" key="8">
    <source>
        <dbReference type="SAM" id="Phobius"/>
    </source>
</evidence>
<evidence type="ECO:0000256" key="3">
    <source>
        <dbReference type="ARBA" id="ARBA00022475"/>
    </source>
</evidence>
<dbReference type="Proteomes" id="UP000590811">
    <property type="component" value="Unassembled WGS sequence"/>
</dbReference>
<dbReference type="InterPro" id="IPR003856">
    <property type="entry name" value="LPS_length_determ_N"/>
</dbReference>
<feature type="domain" description="Polysaccharide chain length determinant N-terminal" evidence="9">
    <location>
        <begin position="5"/>
        <end position="76"/>
    </location>
</feature>
<dbReference type="GO" id="GO:0005886">
    <property type="term" value="C:plasma membrane"/>
    <property type="evidence" value="ECO:0007669"/>
    <property type="project" value="UniProtKB-SubCell"/>
</dbReference>
<keyword evidence="6 8" id="KW-0472">Membrane</keyword>
<evidence type="ECO:0000256" key="6">
    <source>
        <dbReference type="ARBA" id="ARBA00023136"/>
    </source>
</evidence>
<keyword evidence="4 8" id="KW-0812">Transmembrane</keyword>
<dbReference type="RefSeq" id="WP_184508519.1">
    <property type="nucleotide sequence ID" value="NZ_JACHVT010000002.1"/>
</dbReference>
<evidence type="ECO:0000259" key="9">
    <source>
        <dbReference type="Pfam" id="PF02706"/>
    </source>
</evidence>
<evidence type="ECO:0000313" key="11">
    <source>
        <dbReference type="Proteomes" id="UP000590811"/>
    </source>
</evidence>
<feature type="transmembrane region" description="Helical" evidence="8">
    <location>
        <begin position="14"/>
        <end position="35"/>
    </location>
</feature>
<keyword evidence="3" id="KW-1003">Cell membrane</keyword>
<reference evidence="10 11" key="1">
    <citation type="submission" date="2020-08" db="EMBL/GenBank/DDBJ databases">
        <title>Genomic Encyclopedia of Type Strains, Phase IV (KMG-V): Genome sequencing to study the core and pangenomes of soil and plant-associated prokaryotes.</title>
        <authorList>
            <person name="Whitman W."/>
        </authorList>
    </citation>
    <scope>NUCLEOTIDE SEQUENCE [LARGE SCALE GENOMIC DNA]</scope>
    <source>
        <strain evidence="10 11">B3ACCR2</strain>
    </source>
</reference>
<sequence length="389" mass="40060">MEITDYLAIARRRWMLLIGVPLLAAVIAGVVLFTAPVQYTATATVNAPALVGGSSGQYTGSQAVTQFVSAFQSTAASAPVDDAVRAQTTLQPGQIEDGLAVTQIGGSSAVSITFTGTKNGEPTKVVSTVASATLKQMFDSQVTLGQARVDQARKDVSAANAAINAWGAKNNMVDPTRVYQAQLERLSSLQQSQASLKAQGNDAAASALSGTITEVNNSLKGYGPKIAEFNDLSATRDSAQADLTTARQNLAQAKTQQTAADPSQVVWVSGQRKLERTDEVVSVGLPVLGAGIFLALALIAVLELWAAGRRSSGRGRHSGPGATTTTTATTATTPEAQPAAAAPSQPATAPTGERSDTANAEHAADDSDAGDDGHDERRSRGALVGTERS</sequence>
<comment type="subcellular location">
    <subcellularLocation>
        <location evidence="1">Cell membrane</location>
        <topology evidence="1">Multi-pass membrane protein</topology>
    </subcellularLocation>
</comment>
<dbReference type="GO" id="GO:0004713">
    <property type="term" value="F:protein tyrosine kinase activity"/>
    <property type="evidence" value="ECO:0007669"/>
    <property type="project" value="TreeGrafter"/>
</dbReference>
<organism evidence="10 11">
    <name type="scientific">Terracoccus luteus</name>
    <dbReference type="NCBI Taxonomy" id="53356"/>
    <lineage>
        <taxon>Bacteria</taxon>
        <taxon>Bacillati</taxon>
        <taxon>Actinomycetota</taxon>
        <taxon>Actinomycetes</taxon>
        <taxon>Micrococcales</taxon>
        <taxon>Intrasporangiaceae</taxon>
        <taxon>Terracoccus</taxon>
    </lineage>
</organism>
<evidence type="ECO:0000256" key="5">
    <source>
        <dbReference type="ARBA" id="ARBA00022989"/>
    </source>
</evidence>
<protein>
    <submittedName>
        <fullName evidence="10">Capsular polysaccharide biosynthesis protein</fullName>
    </submittedName>
</protein>
<feature type="compositionally biased region" description="Low complexity" evidence="7">
    <location>
        <begin position="319"/>
        <end position="351"/>
    </location>
</feature>
<gene>
    <name evidence="10" type="ORF">FHW14_000843</name>
</gene>
<keyword evidence="5 8" id="KW-1133">Transmembrane helix</keyword>
<evidence type="ECO:0000256" key="1">
    <source>
        <dbReference type="ARBA" id="ARBA00004651"/>
    </source>
</evidence>
<dbReference type="Pfam" id="PF02706">
    <property type="entry name" value="Wzz"/>
    <property type="match status" value="1"/>
</dbReference>